<dbReference type="GO" id="GO:0005840">
    <property type="term" value="C:ribosome"/>
    <property type="evidence" value="ECO:0007669"/>
    <property type="project" value="UniProtKB-KW"/>
</dbReference>
<comment type="subunit">
    <text evidence="4">Component of the large ribosomal subunit.</text>
</comment>
<dbReference type="Pfam" id="PF05162">
    <property type="entry name" value="Ribosomal_L41"/>
    <property type="match status" value="1"/>
</dbReference>
<dbReference type="Proteomes" id="UP000765509">
    <property type="component" value="Unassembled WGS sequence"/>
</dbReference>
<dbReference type="EMBL" id="AVOT02010727">
    <property type="protein sequence ID" value="MBW0490710.1"/>
    <property type="molecule type" value="Genomic_DNA"/>
</dbReference>
<keyword evidence="2 4" id="KW-0687">Ribonucleoprotein</keyword>
<dbReference type="AlphaFoldDB" id="A0A9Q3CW83"/>
<dbReference type="GO" id="GO:1990904">
    <property type="term" value="C:ribonucleoprotein complex"/>
    <property type="evidence" value="ECO:0007669"/>
    <property type="project" value="UniProtKB-KW"/>
</dbReference>
<dbReference type="GO" id="GO:0003735">
    <property type="term" value="F:structural constituent of ribosome"/>
    <property type="evidence" value="ECO:0007669"/>
    <property type="project" value="UniProtKB-UniRule"/>
</dbReference>
<accession>A0A9Q3CW83</accession>
<keyword evidence="1 4" id="KW-0689">Ribosomal protein</keyword>
<dbReference type="GO" id="GO:0006412">
    <property type="term" value="P:translation"/>
    <property type="evidence" value="ECO:0007669"/>
    <property type="project" value="InterPro"/>
</dbReference>
<sequence length="83" mass="9580">MVECDIQLSSINRVKLTQPVRLPASTCAVNVSPLAPAGFPQQDSPGTYLLIVFDNSVLMRDKWKKKRVRRLKRKRRKMRARSK</sequence>
<comment type="caution">
    <text evidence="5">The sequence shown here is derived from an EMBL/GenBank/DDBJ whole genome shotgun (WGS) entry which is preliminary data.</text>
</comment>
<dbReference type="InterPro" id="IPR007836">
    <property type="entry name" value="Ribosomal_eS32"/>
</dbReference>
<gene>
    <name evidence="5" type="ORF">O181_030425</name>
</gene>
<evidence type="ECO:0000256" key="3">
    <source>
        <dbReference type="ARBA" id="ARBA00043969"/>
    </source>
</evidence>
<name>A0A9Q3CW83_9BASI</name>
<evidence type="ECO:0000313" key="5">
    <source>
        <dbReference type="EMBL" id="MBW0490710.1"/>
    </source>
</evidence>
<proteinExistence type="inferred from homology"/>
<protein>
    <recommendedName>
        <fullName evidence="4">60S ribosomal protein L41</fullName>
    </recommendedName>
</protein>
<evidence type="ECO:0000313" key="6">
    <source>
        <dbReference type="Proteomes" id="UP000765509"/>
    </source>
</evidence>
<evidence type="ECO:0000256" key="4">
    <source>
        <dbReference type="RuleBase" id="RU368055"/>
    </source>
</evidence>
<reference evidence="5" key="1">
    <citation type="submission" date="2021-03" db="EMBL/GenBank/DDBJ databases">
        <title>Draft genome sequence of rust myrtle Austropuccinia psidii MF-1, a brazilian biotype.</title>
        <authorList>
            <person name="Quecine M.C."/>
            <person name="Pachon D.M.R."/>
            <person name="Bonatelli M.L."/>
            <person name="Correr F.H."/>
            <person name="Franceschini L.M."/>
            <person name="Leite T.F."/>
            <person name="Margarido G.R.A."/>
            <person name="Almeida C.A."/>
            <person name="Ferrarezi J.A."/>
            <person name="Labate C.A."/>
        </authorList>
    </citation>
    <scope>NUCLEOTIDE SEQUENCE</scope>
    <source>
        <strain evidence="5">MF-1</strain>
    </source>
</reference>
<comment type="similarity">
    <text evidence="3 4">Belongs to the eukaryotic ribosomal protein eS32 family.</text>
</comment>
<organism evidence="5 6">
    <name type="scientific">Austropuccinia psidii MF-1</name>
    <dbReference type="NCBI Taxonomy" id="1389203"/>
    <lineage>
        <taxon>Eukaryota</taxon>
        <taxon>Fungi</taxon>
        <taxon>Dikarya</taxon>
        <taxon>Basidiomycota</taxon>
        <taxon>Pucciniomycotina</taxon>
        <taxon>Pucciniomycetes</taxon>
        <taxon>Pucciniales</taxon>
        <taxon>Sphaerophragmiaceae</taxon>
        <taxon>Austropuccinia</taxon>
    </lineage>
</organism>
<evidence type="ECO:0000256" key="1">
    <source>
        <dbReference type="ARBA" id="ARBA00022980"/>
    </source>
</evidence>
<evidence type="ECO:0000256" key="2">
    <source>
        <dbReference type="ARBA" id="ARBA00023274"/>
    </source>
</evidence>
<keyword evidence="6" id="KW-1185">Reference proteome</keyword>